<evidence type="ECO:0000256" key="1">
    <source>
        <dbReference type="ARBA" id="ARBA00009941"/>
    </source>
</evidence>
<feature type="active site" evidence="2">
    <location>
        <position position="154"/>
    </location>
</feature>
<accession>A0A2K8JWF4</accession>
<keyword evidence="5" id="KW-0378">Hydrolase</keyword>
<evidence type="ECO:0000256" key="2">
    <source>
        <dbReference type="PIRSR" id="PIRSR019663-1"/>
    </source>
</evidence>
<dbReference type="InterPro" id="IPR001096">
    <property type="entry name" value="Peptidase_C13"/>
</dbReference>
<evidence type="ECO:0000256" key="3">
    <source>
        <dbReference type="SAM" id="SignalP"/>
    </source>
</evidence>
<feature type="signal peptide" evidence="3">
    <location>
        <begin position="1"/>
        <end position="19"/>
    </location>
</feature>
<dbReference type="GO" id="GO:0006624">
    <property type="term" value="P:vacuolar protein processing"/>
    <property type="evidence" value="ECO:0007669"/>
    <property type="project" value="TreeGrafter"/>
</dbReference>
<feature type="domain" description="Legumain prodomain" evidence="4">
    <location>
        <begin position="327"/>
        <end position="422"/>
    </location>
</feature>
<dbReference type="CDD" id="cd21115">
    <property type="entry name" value="legumain_C"/>
    <property type="match status" value="1"/>
</dbReference>
<dbReference type="FunFam" id="3.40.50.1460:FF:000020">
    <property type="entry name" value="Clan CD, family C13, asparaginyl endopeptidase-like cysteine peptidase"/>
    <property type="match status" value="1"/>
</dbReference>
<dbReference type="GO" id="GO:0051603">
    <property type="term" value="P:proteolysis involved in protein catabolic process"/>
    <property type="evidence" value="ECO:0007669"/>
    <property type="project" value="TreeGrafter"/>
</dbReference>
<feature type="active site" description="Nucleophile" evidence="2">
    <location>
        <position position="177"/>
    </location>
</feature>
<name>A0A2K8JWF4_PRIPG</name>
<dbReference type="InterPro" id="IPR046427">
    <property type="entry name" value="Legumain_prodom_sf"/>
</dbReference>
<keyword evidence="5" id="KW-0645">Protease</keyword>
<evidence type="ECO:0000313" key="5">
    <source>
        <dbReference type="EMBL" id="ATU82737.1"/>
    </source>
</evidence>
<protein>
    <submittedName>
        <fullName evidence="5">Secreted C13 protease-like protein</fullName>
    </submittedName>
</protein>
<keyword evidence="3" id="KW-0732">Signal</keyword>
<dbReference type="GO" id="GO:0005773">
    <property type="term" value="C:vacuole"/>
    <property type="evidence" value="ECO:0007669"/>
    <property type="project" value="GOC"/>
</dbReference>
<comment type="similarity">
    <text evidence="1">Belongs to the peptidase C13 family.</text>
</comment>
<dbReference type="PIRSF" id="PIRSF019663">
    <property type="entry name" value="Legumain"/>
    <property type="match status" value="1"/>
</dbReference>
<organism evidence="5">
    <name type="scientific">Pristhesancus plagipennis</name>
    <name type="common">Common assassin bug</name>
    <dbReference type="NCBI Taxonomy" id="1955184"/>
    <lineage>
        <taxon>Eukaryota</taxon>
        <taxon>Metazoa</taxon>
        <taxon>Ecdysozoa</taxon>
        <taxon>Arthropoda</taxon>
        <taxon>Hexapoda</taxon>
        <taxon>Insecta</taxon>
        <taxon>Pterygota</taxon>
        <taxon>Neoptera</taxon>
        <taxon>Paraneoptera</taxon>
        <taxon>Hemiptera</taxon>
        <taxon>Heteroptera</taxon>
        <taxon>Panheteroptera</taxon>
        <taxon>Cimicomorpha</taxon>
        <taxon>Reduviidae</taxon>
        <taxon>Harpactorinae</taxon>
        <taxon>Harpactorini</taxon>
        <taxon>Pristhesancus</taxon>
    </lineage>
</organism>
<dbReference type="AlphaFoldDB" id="A0A2K8JWF4"/>
<dbReference type="Pfam" id="PF01650">
    <property type="entry name" value="Peptidase_C13"/>
    <property type="match status" value="2"/>
</dbReference>
<dbReference type="PANTHER" id="PTHR12000:SF42">
    <property type="entry name" value="LEGUMAIN"/>
    <property type="match status" value="1"/>
</dbReference>
<dbReference type="EMBL" id="KY030986">
    <property type="protein sequence ID" value="ATU82737.1"/>
    <property type="molecule type" value="mRNA"/>
</dbReference>
<sequence>MLNSLKLFSYFTLLLGVSAFPSQIYSPPLPNDGKIWVLLVAGSEGYGNYRHQADLCHAYQILHANGIPDENIITMMVDDIANSSENPTPGVIINAPGGKNVYQGVPKDYTGKDVNSKNFLHVLTGNKAGVQGVGTGRVIESGPNDHIFINFVDHGGPGKQMSSKNKYAKMILYIEACYSGSMFDNLLDDDLNIFVTTAADPHESSYACYYDDTRNTYLGDVFSVVWMEDMSKESPAVNDLHHQFERVRTRTNTSHVEEYGDLDIGTTKLKDVVGLQMRKELAANGYDVKQVPILDSHDNIHVPVQILKNQLEKYKEPKKRQELKLQMRALEKKRNTVDDVFADIIDRVVNEEIEKAEVTDAKYSLNTENFPCYKQLMSSFHDRCFNIAQNPYVRVHLQKFVNMCGISTISTEKALKAIESSCDEPTRYVNFFAQ</sequence>
<evidence type="ECO:0000259" key="4">
    <source>
        <dbReference type="Pfam" id="PF20985"/>
    </source>
</evidence>
<dbReference type="InterPro" id="IPR048501">
    <property type="entry name" value="Legum_prodom"/>
</dbReference>
<dbReference type="PANTHER" id="PTHR12000">
    <property type="entry name" value="HEMOGLOBINASE FAMILY MEMBER"/>
    <property type="match status" value="1"/>
</dbReference>
<dbReference type="Gene3D" id="3.40.50.1460">
    <property type="match status" value="2"/>
</dbReference>
<feature type="chain" id="PRO_5014907613" evidence="3">
    <location>
        <begin position="20"/>
        <end position="434"/>
    </location>
</feature>
<dbReference type="PRINTS" id="PR00776">
    <property type="entry name" value="HEMOGLOBNASE"/>
</dbReference>
<dbReference type="GO" id="GO:0004197">
    <property type="term" value="F:cysteine-type endopeptidase activity"/>
    <property type="evidence" value="ECO:0007669"/>
    <property type="project" value="TreeGrafter"/>
</dbReference>
<proteinExistence type="evidence at transcript level"/>
<reference evidence="5" key="1">
    <citation type="submission" date="2016-10" db="EMBL/GenBank/DDBJ databases">
        <title>The assassin bug Pristhesancus plagipennis produces two different types of venom.</title>
        <authorList>
            <person name="Walker A.A."/>
            <person name="Herzig V."/>
            <person name="Jin J."/>
            <person name="Fry B.G."/>
            <person name="King G.F."/>
        </authorList>
    </citation>
    <scope>NUCLEOTIDE SEQUENCE</scope>
    <source>
        <tissue evidence="5">Venom/labial glands</tissue>
    </source>
</reference>
<dbReference type="Pfam" id="PF20985">
    <property type="entry name" value="Legum_prodom"/>
    <property type="match status" value="1"/>
</dbReference>
<dbReference type="Gene3D" id="1.10.132.130">
    <property type="match status" value="1"/>
</dbReference>